<sequence>MIEVDHLCKRYGKSLAVDDVTFTVRPGMITGFLGPNGAGKSTTMRMILGLDQPTSGTVLINGRRLRDSPAPMAEIGALLDARAVDKGRSARNHLRQLGALIGVDDRRVDDVLATVGLSDVADQAAGSFSLGMGQRLGIAAALLADPAVVLLDEPVNGLDPDGIRWLRTFLRTLADDGRAVFLSSHLMSEMELTADHLIIIGRGRLLADVAMTDFIDQASTGHVEVSTPRANLLAEVLAADDVTITKIDDVTLGVVGRPAAAIGAISLAHNIVLHSLTARQPSLEEAYMALTGDAAEHRARPTVLENAA</sequence>
<organism evidence="6 7">
    <name type="scientific">Gordonia asplenii</name>
    <dbReference type="NCBI Taxonomy" id="2725283"/>
    <lineage>
        <taxon>Bacteria</taxon>
        <taxon>Bacillati</taxon>
        <taxon>Actinomycetota</taxon>
        <taxon>Actinomycetes</taxon>
        <taxon>Mycobacteriales</taxon>
        <taxon>Gordoniaceae</taxon>
        <taxon>Gordonia</taxon>
    </lineage>
</organism>
<dbReference type="Pfam" id="PF00005">
    <property type="entry name" value="ABC_tran"/>
    <property type="match status" value="1"/>
</dbReference>
<gene>
    <name evidence="6" type="ORF">HH308_18935</name>
</gene>
<dbReference type="InterPro" id="IPR027417">
    <property type="entry name" value="P-loop_NTPase"/>
</dbReference>
<dbReference type="SMART" id="SM00382">
    <property type="entry name" value="AAA"/>
    <property type="match status" value="1"/>
</dbReference>
<keyword evidence="2" id="KW-0813">Transport</keyword>
<keyword evidence="7" id="KW-1185">Reference proteome</keyword>
<evidence type="ECO:0000256" key="2">
    <source>
        <dbReference type="ARBA" id="ARBA00022448"/>
    </source>
</evidence>
<dbReference type="InterPro" id="IPR003593">
    <property type="entry name" value="AAA+_ATPase"/>
</dbReference>
<name>A0A848KYI1_9ACTN</name>
<dbReference type="GO" id="GO:0016887">
    <property type="term" value="F:ATP hydrolysis activity"/>
    <property type="evidence" value="ECO:0007669"/>
    <property type="project" value="InterPro"/>
</dbReference>
<dbReference type="PANTHER" id="PTHR43335">
    <property type="entry name" value="ABC TRANSPORTER, ATP-BINDING PROTEIN"/>
    <property type="match status" value="1"/>
</dbReference>
<evidence type="ECO:0000313" key="6">
    <source>
        <dbReference type="EMBL" id="NMO03292.1"/>
    </source>
</evidence>
<dbReference type="EMBL" id="JABBNB010000021">
    <property type="protein sequence ID" value="NMO03292.1"/>
    <property type="molecule type" value="Genomic_DNA"/>
</dbReference>
<dbReference type="Proteomes" id="UP000550729">
    <property type="component" value="Unassembled WGS sequence"/>
</dbReference>
<dbReference type="Gene3D" id="3.40.50.300">
    <property type="entry name" value="P-loop containing nucleotide triphosphate hydrolases"/>
    <property type="match status" value="1"/>
</dbReference>
<dbReference type="PANTHER" id="PTHR43335:SF4">
    <property type="entry name" value="ABC TRANSPORTER, ATP-BINDING PROTEIN"/>
    <property type="match status" value="1"/>
</dbReference>
<evidence type="ECO:0000256" key="3">
    <source>
        <dbReference type="ARBA" id="ARBA00022741"/>
    </source>
</evidence>
<keyword evidence="3" id="KW-0547">Nucleotide-binding</keyword>
<dbReference type="AlphaFoldDB" id="A0A848KYI1"/>
<dbReference type="InterPro" id="IPR003439">
    <property type="entry name" value="ABC_transporter-like_ATP-bd"/>
</dbReference>
<keyword evidence="4 6" id="KW-0067">ATP-binding</keyword>
<evidence type="ECO:0000259" key="5">
    <source>
        <dbReference type="PROSITE" id="PS50893"/>
    </source>
</evidence>
<reference evidence="6 7" key="1">
    <citation type="submission" date="2020-04" db="EMBL/GenBank/DDBJ databases">
        <title>Gordonia sp. nov. TBRC 11910.</title>
        <authorList>
            <person name="Suriyachadkun C."/>
        </authorList>
    </citation>
    <scope>NUCLEOTIDE SEQUENCE [LARGE SCALE GENOMIC DNA]</scope>
    <source>
        <strain evidence="6 7">TBRC 11910</strain>
    </source>
</reference>
<protein>
    <submittedName>
        <fullName evidence="6">ATP-binding cassette domain-containing protein</fullName>
    </submittedName>
</protein>
<feature type="domain" description="ABC transporter" evidence="5">
    <location>
        <begin position="2"/>
        <end position="227"/>
    </location>
</feature>
<comment type="similarity">
    <text evidence="1">Belongs to the ABC transporter superfamily.</text>
</comment>
<dbReference type="SUPFAM" id="SSF52540">
    <property type="entry name" value="P-loop containing nucleoside triphosphate hydrolases"/>
    <property type="match status" value="1"/>
</dbReference>
<proteinExistence type="inferred from homology"/>
<evidence type="ECO:0000313" key="7">
    <source>
        <dbReference type="Proteomes" id="UP000550729"/>
    </source>
</evidence>
<evidence type="ECO:0000256" key="1">
    <source>
        <dbReference type="ARBA" id="ARBA00005417"/>
    </source>
</evidence>
<dbReference type="RefSeq" id="WP_170195798.1">
    <property type="nucleotide sequence ID" value="NZ_JABBNB010000021.1"/>
</dbReference>
<accession>A0A848KYI1</accession>
<dbReference type="PROSITE" id="PS50893">
    <property type="entry name" value="ABC_TRANSPORTER_2"/>
    <property type="match status" value="1"/>
</dbReference>
<evidence type="ECO:0000256" key="4">
    <source>
        <dbReference type="ARBA" id="ARBA00022840"/>
    </source>
</evidence>
<dbReference type="GO" id="GO:0005524">
    <property type="term" value="F:ATP binding"/>
    <property type="evidence" value="ECO:0007669"/>
    <property type="project" value="UniProtKB-KW"/>
</dbReference>
<comment type="caution">
    <text evidence="6">The sequence shown here is derived from an EMBL/GenBank/DDBJ whole genome shotgun (WGS) entry which is preliminary data.</text>
</comment>